<evidence type="ECO:0000313" key="2">
    <source>
        <dbReference type="Proteomes" id="UP000247480"/>
    </source>
</evidence>
<sequence>MQKQRHTLEIERWRRASLHLLHEKKAMRRFGAGRPFIYCTKKKPCAALARTRLLRTKNVRLRTFFWEIRTAFVGANRATLRLFAKALFLTIHPQWMYRPLREQVRSQCARHGPKPAT</sequence>
<reference evidence="1 2" key="1">
    <citation type="submission" date="2018-04" db="EMBL/GenBank/DDBJ databases">
        <title>Draft genome sequence of Pseudomonas syringae pv. actinidiae biovar 1 strains isolated from kiwifruit in Kagawa prefecture.</title>
        <authorList>
            <person name="Tabuchi M."/>
            <person name="Saito M."/>
            <person name="Fujiwara S."/>
            <person name="Sasa N."/>
            <person name="Akimitsu K."/>
            <person name="Gomi K."/>
            <person name="Konishi-Sugita S."/>
            <person name="Hamano K."/>
            <person name="Kataoka I."/>
        </authorList>
    </citation>
    <scope>NUCLEOTIDE SEQUENCE [LARGE SCALE GENOMIC DNA]</scope>
    <source>
        <strain evidence="1 2">MAFF212206</strain>
    </source>
</reference>
<dbReference type="AlphaFoldDB" id="A0A2V0QA87"/>
<dbReference type="EMBL" id="BGJZ01000137">
    <property type="protein sequence ID" value="GBH09909.1"/>
    <property type="molecule type" value="Genomic_DNA"/>
</dbReference>
<name>A0A2V0QA87_PSESF</name>
<evidence type="ECO:0000313" key="1">
    <source>
        <dbReference type="EMBL" id="GBH09909.1"/>
    </source>
</evidence>
<comment type="caution">
    <text evidence="1">The sequence shown here is derived from an EMBL/GenBank/DDBJ whole genome shotgun (WGS) entry which is preliminary data.</text>
</comment>
<dbReference type="Proteomes" id="UP000247480">
    <property type="component" value="Unassembled WGS sequence"/>
</dbReference>
<organism evidence="1 2">
    <name type="scientific">Pseudomonas syringae pv. actinidiae</name>
    <dbReference type="NCBI Taxonomy" id="103796"/>
    <lineage>
        <taxon>Bacteria</taxon>
        <taxon>Pseudomonadati</taxon>
        <taxon>Pseudomonadota</taxon>
        <taxon>Gammaproteobacteria</taxon>
        <taxon>Pseudomonadales</taxon>
        <taxon>Pseudomonadaceae</taxon>
        <taxon>Pseudomonas</taxon>
        <taxon>Pseudomonas syringae</taxon>
    </lineage>
</organism>
<protein>
    <submittedName>
        <fullName evidence="1">Uncharacterized protein</fullName>
    </submittedName>
</protein>
<accession>A0A2V0QA87</accession>
<gene>
    <name evidence="1" type="ORF">KPSA1_03313</name>
</gene>
<proteinExistence type="predicted"/>